<feature type="domain" description="DUF8040" evidence="1">
    <location>
        <begin position="187"/>
        <end position="283"/>
    </location>
</feature>
<reference evidence="2" key="1">
    <citation type="submission" date="2022-12" db="EMBL/GenBank/DDBJ databases">
        <title>Draft genome assemblies for two species of Escallonia (Escalloniales).</title>
        <authorList>
            <person name="Chanderbali A."/>
            <person name="Dervinis C."/>
            <person name="Anghel I."/>
            <person name="Soltis D."/>
            <person name="Soltis P."/>
            <person name="Zapata F."/>
        </authorList>
    </citation>
    <scope>NUCLEOTIDE SEQUENCE</scope>
    <source>
        <strain evidence="2">UCBG64.0493</strain>
        <tissue evidence="2">Leaf</tissue>
    </source>
</reference>
<dbReference type="PANTHER" id="PTHR22930:SF221">
    <property type="entry name" value="NUCLEASE HARBI1"/>
    <property type="match status" value="1"/>
</dbReference>
<comment type="caution">
    <text evidence="2">The sequence shown here is derived from an EMBL/GenBank/DDBJ whole genome shotgun (WGS) entry which is preliminary data.</text>
</comment>
<dbReference type="EMBL" id="JAVXUP010002988">
    <property type="protein sequence ID" value="KAK3000525.1"/>
    <property type="molecule type" value="Genomic_DNA"/>
</dbReference>
<evidence type="ECO:0000259" key="1">
    <source>
        <dbReference type="Pfam" id="PF26138"/>
    </source>
</evidence>
<dbReference type="InterPro" id="IPR045249">
    <property type="entry name" value="HARBI1-like"/>
</dbReference>
<gene>
    <name evidence="2" type="ORF">RJ639_021864</name>
</gene>
<evidence type="ECO:0000313" key="2">
    <source>
        <dbReference type="EMBL" id="KAK3000525.1"/>
    </source>
</evidence>
<evidence type="ECO:0000313" key="3">
    <source>
        <dbReference type="Proteomes" id="UP001188597"/>
    </source>
</evidence>
<dbReference type="InterPro" id="IPR058353">
    <property type="entry name" value="DUF8040"/>
</dbReference>
<dbReference type="Pfam" id="PF26138">
    <property type="entry name" value="DUF8040"/>
    <property type="match status" value="1"/>
</dbReference>
<dbReference type="Proteomes" id="UP001188597">
    <property type="component" value="Unassembled WGS sequence"/>
</dbReference>
<name>A0AA89AFJ0_9ASTE</name>
<proteinExistence type="predicted"/>
<dbReference type="PANTHER" id="PTHR22930">
    <property type="match status" value="1"/>
</dbReference>
<accession>A0AA89AFJ0</accession>
<sequence>NNPTFAKFRYKNLDIYKNYYDPMFRDITATGERAYAPSQGFPPQGSGVGSVSFGVDDIGDDDTTIVGEEGDSDDVQPLVGASLEDMTTDVNTSGLQIVFPELPKRSLAISENHSNKRKKGKDYMEFFEENSMHLNKVFCEDENSDEEELEHEKRLNEEQKEFLLCSIIAEGIIMRFEKNYLKTPCRTSQRTRTKFILEILEGNETRCYQLFRLQREVFLHFCDDLKTCYGLKDSRGMMIHEEVGIFLFILAYGVGNRLAQDMFQHSGETISRHFHKVLRAVCKLSEDIIKPDSNYINVVPEYIRTSSKYYPYFKVSLLFFMPTLFKI</sequence>
<feature type="non-terminal residue" evidence="2">
    <location>
        <position position="1"/>
    </location>
</feature>
<keyword evidence="3" id="KW-1185">Reference proteome</keyword>
<protein>
    <recommendedName>
        <fullName evidence="1">DUF8040 domain-containing protein</fullName>
    </recommendedName>
</protein>
<organism evidence="2 3">
    <name type="scientific">Escallonia herrerae</name>
    <dbReference type="NCBI Taxonomy" id="1293975"/>
    <lineage>
        <taxon>Eukaryota</taxon>
        <taxon>Viridiplantae</taxon>
        <taxon>Streptophyta</taxon>
        <taxon>Embryophyta</taxon>
        <taxon>Tracheophyta</taxon>
        <taxon>Spermatophyta</taxon>
        <taxon>Magnoliopsida</taxon>
        <taxon>eudicotyledons</taxon>
        <taxon>Gunneridae</taxon>
        <taxon>Pentapetalae</taxon>
        <taxon>asterids</taxon>
        <taxon>campanulids</taxon>
        <taxon>Escalloniales</taxon>
        <taxon>Escalloniaceae</taxon>
        <taxon>Escallonia</taxon>
    </lineage>
</organism>
<dbReference type="AlphaFoldDB" id="A0AA89AFJ0"/>